<gene>
    <name evidence="5" type="ORF">GON04_00100</name>
</gene>
<dbReference type="EMBL" id="WSEL01000002">
    <property type="protein sequence ID" value="MVQ27830.1"/>
    <property type="molecule type" value="Genomic_DNA"/>
</dbReference>
<dbReference type="Gene3D" id="3.50.50.60">
    <property type="entry name" value="FAD/NAD(P)-binding domain"/>
    <property type="match status" value="1"/>
</dbReference>
<organism evidence="5 6">
    <name type="scientific">Ramlibacter pinisoli</name>
    <dbReference type="NCBI Taxonomy" id="2682844"/>
    <lineage>
        <taxon>Bacteria</taxon>
        <taxon>Pseudomonadati</taxon>
        <taxon>Pseudomonadota</taxon>
        <taxon>Betaproteobacteria</taxon>
        <taxon>Burkholderiales</taxon>
        <taxon>Comamonadaceae</taxon>
        <taxon>Ramlibacter</taxon>
    </lineage>
</organism>
<protein>
    <submittedName>
        <fullName evidence="5">NAD(P)-binding protein</fullName>
    </submittedName>
</protein>
<comment type="caution">
    <text evidence="5">The sequence shown here is derived from an EMBL/GenBank/DDBJ whole genome shotgun (WGS) entry which is preliminary data.</text>
</comment>
<reference evidence="5 6" key="1">
    <citation type="submission" date="2019-12" db="EMBL/GenBank/DDBJ databases">
        <authorList>
            <person name="Huq M.A."/>
        </authorList>
    </citation>
    <scope>NUCLEOTIDE SEQUENCE [LARGE SCALE GENOMIC DNA]</scope>
    <source>
        <strain evidence="5 6">MAH-25</strain>
    </source>
</reference>
<dbReference type="InterPro" id="IPR050493">
    <property type="entry name" value="FAD-dep_Monooxygenase_BioMet"/>
</dbReference>
<evidence type="ECO:0000313" key="5">
    <source>
        <dbReference type="EMBL" id="MVQ27830.1"/>
    </source>
</evidence>
<dbReference type="SUPFAM" id="SSF51905">
    <property type="entry name" value="FAD/NAD(P)-binding domain"/>
    <property type="match status" value="1"/>
</dbReference>
<dbReference type="AlphaFoldDB" id="A0A6N8IND2"/>
<feature type="domain" description="FAD-binding" evidence="4">
    <location>
        <begin position="6"/>
        <end position="332"/>
    </location>
</feature>
<accession>A0A6N8IND2</accession>
<sequence>MKRRVVCVVGGGLAGLACALAAAQAGAAVRLLEARPDPVAPEVHVDVVPSMLRDLARLGVADACVRAGFAYRRISAIGQRGLPLYSLDAPRLAGARYPAALGIAHSDLQEILAAAARDAGVHIRYGAQVLRVVDISDEALVDVEGEPALSADFVVVACGGRDPLRERVFQAAPSGAASAAWLYLFTRRSPGFDEALSAVTAAGDKAYAVPVSGSRVGVRLASRGAQAPADAAGARALLARFPGVMGDLAHHVAPETEVVRRPLALGLMVSPWARGRIVGVGECVRALPPHFGQAAAQAIEDAVVLGELLAGLREPRELAPAFLKRREPRVRQIAAIALQAARWDEMPGTETDLLALSRALDQIVHSPA</sequence>
<keyword evidence="3" id="KW-0732">Signal</keyword>
<evidence type="ECO:0000256" key="3">
    <source>
        <dbReference type="SAM" id="SignalP"/>
    </source>
</evidence>
<dbReference type="InterPro" id="IPR036188">
    <property type="entry name" value="FAD/NAD-bd_sf"/>
</dbReference>
<name>A0A6N8IND2_9BURK</name>
<evidence type="ECO:0000313" key="6">
    <source>
        <dbReference type="Proteomes" id="UP000469385"/>
    </source>
</evidence>
<dbReference type="PROSITE" id="PS51257">
    <property type="entry name" value="PROKAR_LIPOPROTEIN"/>
    <property type="match status" value="1"/>
</dbReference>
<evidence type="ECO:0000256" key="1">
    <source>
        <dbReference type="ARBA" id="ARBA00023002"/>
    </source>
</evidence>
<keyword evidence="1" id="KW-0560">Oxidoreductase</keyword>
<evidence type="ECO:0000259" key="4">
    <source>
        <dbReference type="Pfam" id="PF01494"/>
    </source>
</evidence>
<keyword evidence="6" id="KW-1185">Reference proteome</keyword>
<dbReference type="PRINTS" id="PR00420">
    <property type="entry name" value="RNGMNOXGNASE"/>
</dbReference>
<dbReference type="GO" id="GO:0071949">
    <property type="term" value="F:FAD binding"/>
    <property type="evidence" value="ECO:0007669"/>
    <property type="project" value="InterPro"/>
</dbReference>
<keyword evidence="2" id="KW-0503">Monooxygenase</keyword>
<feature type="chain" id="PRO_5026864916" evidence="3">
    <location>
        <begin position="28"/>
        <end position="368"/>
    </location>
</feature>
<dbReference type="Pfam" id="PF01494">
    <property type="entry name" value="FAD_binding_3"/>
    <property type="match status" value="1"/>
</dbReference>
<feature type="signal peptide" evidence="3">
    <location>
        <begin position="1"/>
        <end position="27"/>
    </location>
</feature>
<dbReference type="PANTHER" id="PTHR13789">
    <property type="entry name" value="MONOOXYGENASE"/>
    <property type="match status" value="1"/>
</dbReference>
<dbReference type="Proteomes" id="UP000469385">
    <property type="component" value="Unassembled WGS sequence"/>
</dbReference>
<dbReference type="PANTHER" id="PTHR13789:SF309">
    <property type="entry name" value="PUTATIVE (AFU_ORTHOLOGUE AFUA_6G14510)-RELATED"/>
    <property type="match status" value="1"/>
</dbReference>
<proteinExistence type="predicted"/>
<dbReference type="InterPro" id="IPR002938">
    <property type="entry name" value="FAD-bd"/>
</dbReference>
<dbReference type="RefSeq" id="WP_157395974.1">
    <property type="nucleotide sequence ID" value="NZ_WSEL01000002.1"/>
</dbReference>
<evidence type="ECO:0000256" key="2">
    <source>
        <dbReference type="ARBA" id="ARBA00023033"/>
    </source>
</evidence>
<dbReference type="GO" id="GO:0004497">
    <property type="term" value="F:monooxygenase activity"/>
    <property type="evidence" value="ECO:0007669"/>
    <property type="project" value="UniProtKB-KW"/>
</dbReference>